<dbReference type="Gene3D" id="3.30.70.330">
    <property type="match status" value="1"/>
</dbReference>
<dbReference type="GO" id="GO:0051028">
    <property type="term" value="P:mRNA transport"/>
    <property type="evidence" value="ECO:0007669"/>
    <property type="project" value="UniProtKB-KW"/>
</dbReference>
<evidence type="ECO:0000256" key="3">
    <source>
        <dbReference type="ARBA" id="ARBA00019878"/>
    </source>
</evidence>
<evidence type="ECO:0000256" key="2">
    <source>
        <dbReference type="ARBA" id="ARBA00010725"/>
    </source>
</evidence>
<gene>
    <name evidence="14" type="ORF">AB1Y20_015760</name>
</gene>
<comment type="similarity">
    <text evidence="2 11">Belongs to the RRM NCBP2 family.</text>
</comment>
<feature type="region of interest" description="Disordered" evidence="12">
    <location>
        <begin position="139"/>
        <end position="216"/>
    </location>
</feature>
<comment type="subcellular location">
    <subcellularLocation>
        <location evidence="1 11">Nucleus</location>
    </subcellularLocation>
</comment>
<dbReference type="InterPro" id="IPR035979">
    <property type="entry name" value="RBD_domain_sf"/>
</dbReference>
<keyword evidence="7 10" id="KW-0694">RNA-binding</keyword>
<dbReference type="InterPro" id="IPR000504">
    <property type="entry name" value="RRM_dom"/>
</dbReference>
<keyword evidence="15" id="KW-1185">Reference proteome</keyword>
<dbReference type="Proteomes" id="UP001515480">
    <property type="component" value="Unassembled WGS sequence"/>
</dbReference>
<dbReference type="GO" id="GO:0006401">
    <property type="term" value="P:RNA catabolic process"/>
    <property type="evidence" value="ECO:0007669"/>
    <property type="project" value="UniProtKB-ARBA"/>
</dbReference>
<evidence type="ECO:0000256" key="4">
    <source>
        <dbReference type="ARBA" id="ARBA00022448"/>
    </source>
</evidence>
<dbReference type="InterPro" id="IPR034148">
    <property type="entry name" value="NCBP2_RRM"/>
</dbReference>
<dbReference type="PROSITE" id="PS50102">
    <property type="entry name" value="RRM"/>
    <property type="match status" value="1"/>
</dbReference>
<reference evidence="14 15" key="1">
    <citation type="journal article" date="2024" name="Science">
        <title>Giant polyketide synthase enzymes in the biosynthesis of giant marine polyether toxins.</title>
        <authorList>
            <person name="Fallon T.R."/>
            <person name="Shende V.V."/>
            <person name="Wierzbicki I.H."/>
            <person name="Pendleton A.L."/>
            <person name="Watervoot N.F."/>
            <person name="Auber R.P."/>
            <person name="Gonzalez D.J."/>
            <person name="Wisecaver J.H."/>
            <person name="Moore B.S."/>
        </authorList>
    </citation>
    <scope>NUCLEOTIDE SEQUENCE [LARGE SCALE GENOMIC DNA]</scope>
    <source>
        <strain evidence="14 15">12B1</strain>
    </source>
</reference>
<evidence type="ECO:0000256" key="1">
    <source>
        <dbReference type="ARBA" id="ARBA00004123"/>
    </source>
</evidence>
<dbReference type="GO" id="GO:0045292">
    <property type="term" value="P:mRNA cis splicing, via spliceosome"/>
    <property type="evidence" value="ECO:0007669"/>
    <property type="project" value="InterPro"/>
</dbReference>
<keyword evidence="6" id="KW-0509">mRNA transport</keyword>
<keyword evidence="5 11" id="KW-0507">mRNA processing</keyword>
<evidence type="ECO:0000259" key="13">
    <source>
        <dbReference type="PROSITE" id="PS50102"/>
    </source>
</evidence>
<evidence type="ECO:0000256" key="12">
    <source>
        <dbReference type="SAM" id="MobiDB-lite"/>
    </source>
</evidence>
<evidence type="ECO:0000313" key="14">
    <source>
        <dbReference type="EMBL" id="KAL1527077.1"/>
    </source>
</evidence>
<sequence>MAHLYRDLSVKSLYTDRKCEGGNIEWQRKIERSTTLYIGNLSFYTTEEQLYEFFGMCGEVKRVVMGLDRHNKTPCGFCFVEYHHRSDTEDAVRFLGGCKLDDRIVRVDWDGGFEEGRQYGRGRSGGQVREEYRTDFDAQRGGWGHAVDTPPVIQQPRRRTFDSTFKRYGGDGDGGSGGASLPSSAPKRQSEPISKRSKVDANPRFREDKEDDDDDD</sequence>
<dbReference type="GO" id="GO:0005634">
    <property type="term" value="C:nucleus"/>
    <property type="evidence" value="ECO:0007669"/>
    <property type="project" value="UniProtKB-SubCell"/>
</dbReference>
<dbReference type="InterPro" id="IPR027157">
    <property type="entry name" value="NCBP2"/>
</dbReference>
<feature type="compositionally biased region" description="Basic and acidic residues" evidence="12">
    <location>
        <begin position="159"/>
        <end position="170"/>
    </location>
</feature>
<name>A0AB34K152_PRYPA</name>
<evidence type="ECO:0000256" key="5">
    <source>
        <dbReference type="ARBA" id="ARBA00022664"/>
    </source>
</evidence>
<proteinExistence type="inferred from homology"/>
<evidence type="ECO:0000256" key="7">
    <source>
        <dbReference type="ARBA" id="ARBA00022884"/>
    </source>
</evidence>
<feature type="domain" description="RRM" evidence="13">
    <location>
        <begin position="34"/>
        <end position="112"/>
    </location>
</feature>
<dbReference type="EMBL" id="JBGBPQ010000003">
    <property type="protein sequence ID" value="KAL1527077.1"/>
    <property type="molecule type" value="Genomic_DNA"/>
</dbReference>
<dbReference type="Pfam" id="PF00076">
    <property type="entry name" value="RRM_1"/>
    <property type="match status" value="1"/>
</dbReference>
<dbReference type="SMART" id="SM00360">
    <property type="entry name" value="RRM"/>
    <property type="match status" value="1"/>
</dbReference>
<evidence type="ECO:0000256" key="11">
    <source>
        <dbReference type="RuleBase" id="RU364036"/>
    </source>
</evidence>
<keyword evidence="4" id="KW-0813">Transport</keyword>
<dbReference type="InterPro" id="IPR012677">
    <property type="entry name" value="Nucleotide-bd_a/b_plait_sf"/>
</dbReference>
<evidence type="ECO:0000256" key="6">
    <source>
        <dbReference type="ARBA" id="ARBA00022816"/>
    </source>
</evidence>
<feature type="compositionally biased region" description="Basic and acidic residues" evidence="12">
    <location>
        <begin position="188"/>
        <end position="208"/>
    </location>
</feature>
<dbReference type="GO" id="GO:0000339">
    <property type="term" value="F:RNA cap binding"/>
    <property type="evidence" value="ECO:0007669"/>
    <property type="project" value="InterPro"/>
</dbReference>
<protein>
    <recommendedName>
        <fullName evidence="3 11">Nuclear cap-binding protein subunit 2</fullName>
    </recommendedName>
    <alternativeName>
        <fullName evidence="11">20 kDa nuclear cap-binding protein</fullName>
    </alternativeName>
</protein>
<dbReference type="PANTHER" id="PTHR18847">
    <property type="entry name" value="20 KD NUCLEAR CAP BINDING PROTEIN"/>
    <property type="match status" value="1"/>
</dbReference>
<evidence type="ECO:0000256" key="8">
    <source>
        <dbReference type="ARBA" id="ARBA00023187"/>
    </source>
</evidence>
<dbReference type="FunFam" id="3.30.70.330:FF:000538">
    <property type="entry name" value="Nuclear cap-binding protein subunit 2"/>
    <property type="match status" value="1"/>
</dbReference>
<accession>A0AB34K152</accession>
<evidence type="ECO:0000313" key="15">
    <source>
        <dbReference type="Proteomes" id="UP001515480"/>
    </source>
</evidence>
<comment type="caution">
    <text evidence="14">The sequence shown here is derived from an EMBL/GenBank/DDBJ whole genome shotgun (WGS) entry which is preliminary data.</text>
</comment>
<keyword evidence="9 11" id="KW-0539">Nucleus</keyword>
<dbReference type="PANTHER" id="PTHR18847:SF0">
    <property type="entry name" value="NUCLEAR CAP-BINDING PROTEIN SUBUNIT 2"/>
    <property type="match status" value="1"/>
</dbReference>
<dbReference type="GO" id="GO:0005846">
    <property type="term" value="C:nuclear cap binding complex"/>
    <property type="evidence" value="ECO:0007669"/>
    <property type="project" value="InterPro"/>
</dbReference>
<organism evidence="14 15">
    <name type="scientific">Prymnesium parvum</name>
    <name type="common">Toxic golden alga</name>
    <dbReference type="NCBI Taxonomy" id="97485"/>
    <lineage>
        <taxon>Eukaryota</taxon>
        <taxon>Haptista</taxon>
        <taxon>Haptophyta</taxon>
        <taxon>Prymnesiophyceae</taxon>
        <taxon>Prymnesiales</taxon>
        <taxon>Prymnesiaceae</taxon>
        <taxon>Prymnesium</taxon>
    </lineage>
</organism>
<evidence type="ECO:0000256" key="10">
    <source>
        <dbReference type="PROSITE-ProRule" id="PRU00176"/>
    </source>
</evidence>
<keyword evidence="8 11" id="KW-0508">mRNA splicing</keyword>
<dbReference type="CDD" id="cd12240">
    <property type="entry name" value="RRM_NCBP2"/>
    <property type="match status" value="1"/>
</dbReference>
<dbReference type="AlphaFoldDB" id="A0AB34K152"/>
<evidence type="ECO:0000256" key="9">
    <source>
        <dbReference type="ARBA" id="ARBA00023242"/>
    </source>
</evidence>
<dbReference type="SUPFAM" id="SSF54928">
    <property type="entry name" value="RNA-binding domain, RBD"/>
    <property type="match status" value="1"/>
</dbReference>